<dbReference type="STRING" id="857967.G0R6B0"/>
<sequence length="1078" mass="125009">MQKVYLYTQFMNNQKPGVFTIENVTHQVSFIYRLYVGQSFNYKNFPGRIQNLSLCGGNNCYQENVEKIQKIISLNPAKEIVIPQKNFLVVESQEFNVDDDKKVPVYKRFENEYNGVQEFSISGWFRINRGSNRAAWSTGYHFNDNTTPQDFAQPGDRTLAFFIINNILHFCTYDLTSKNNNINKNIDFNNDNEGQWLYIQHSYSDMLYKAYVHTQFAGQQPKVLNFDSITHRTSTLFHLWVGQSFNYRNFPGRIVGLNLCGGNGCYRELGLEKAWENAPADIVIQRQEVQIVTEKDYDYNGAASPVYQKFENKFPGNQEFAITTWIKITPNLARPTWATGYHFNSNVVPTDFAKLGDRTLAFFIINNILHFPTYDVKTNNPNVNQNINIQEFNVGSWALIYHGYTDKGSKAFVYTQFQNREPDVLRFNNIYHKDAFFYHLWVGQSFAYKNFPGRINNLRLCGGSGCYREQGFENDWAKSPVPPLLPKQEFSILDDKDFDFNGPATPVYQKFENKFNGVQEFSITCWIKIAPNVARTVWTSGYHFNSNQQPADLEKHGDRTLSFFVINNTLHFPTYDLATNNINLYKNIDFTNAQVGVWALVYHAYTNNGNKAFVFNQFYNSKPSTLNFPNVIHRDSNIYHLWVGQSFAYKNFPGRINNLRLCGGIGCYRELGFENDWINLLFLQYTQIRNLNIQMIKFSISMDLLLQFIKNSKINLTEFKNFQSHVGLRLHLMQLEHVWTSGYHFNSNEQPADVEKHGDRTLSFFIINNMLHFPTYDLATNNINLYKNIDFTDLQVGVWALVYHAYTNNGNKAFVYNQFQNNKPSILNFPNVIHQDSKIYHLWVGQSFAYKNFPGRINNLRLCGGSGCYREQGFESDWAKSPVPPVIPKQEFSILDDKDFDFNGPATPVYQKFENKFNGVQEFSITCWIKIAPNVARTLWTSGYHFNSNEQPADMEKLGDRTLSFFIINNMLHFPTYDLATNNINLYQNIDFTDAQVGVWALVYHAYTNNGNKAFVFNQFNNSKPSILNFPNVVHQVSKIYHLWVGQSFAYKNFPGRINNLRLCGGSGCYREQGLKMN</sequence>
<reference evidence="1 2" key="1">
    <citation type="submission" date="2011-07" db="EMBL/GenBank/DDBJ databases">
        <authorList>
            <person name="Coyne R."/>
            <person name="Brami D."/>
            <person name="Johnson J."/>
            <person name="Hostetler J."/>
            <person name="Hannick L."/>
            <person name="Clark T."/>
            <person name="Cassidy-Hanley D."/>
            <person name="Inman J."/>
        </authorList>
    </citation>
    <scope>NUCLEOTIDE SEQUENCE [LARGE SCALE GENOMIC DNA]</scope>
    <source>
        <strain evidence="1 2">G5</strain>
    </source>
</reference>
<dbReference type="GeneID" id="14903047"/>
<dbReference type="OrthoDB" id="327369at2759"/>
<dbReference type="OMA" id="PQFYLNI"/>
<keyword evidence="2" id="KW-1185">Reference proteome</keyword>
<dbReference type="InParanoid" id="G0R6B0"/>
<dbReference type="RefSeq" id="XP_004023878.1">
    <property type="nucleotide sequence ID" value="XM_004023829.1"/>
</dbReference>
<dbReference type="AlphaFoldDB" id="G0R6B0"/>
<dbReference type="GO" id="GO:0005634">
    <property type="term" value="C:nucleus"/>
    <property type="evidence" value="ECO:0007669"/>
    <property type="project" value="InterPro"/>
</dbReference>
<evidence type="ECO:0000313" key="1">
    <source>
        <dbReference type="EMBL" id="EGR26994.1"/>
    </source>
</evidence>
<dbReference type="Proteomes" id="UP000008983">
    <property type="component" value="Unassembled WGS sequence"/>
</dbReference>
<dbReference type="PANTHER" id="PTHR13354">
    <property type="entry name" value="ROUND SPERMATID BASIC PROTEIN 1"/>
    <property type="match status" value="1"/>
</dbReference>
<protein>
    <submittedName>
        <fullName evidence="1">Uncharacterized protein</fullName>
    </submittedName>
</protein>
<gene>
    <name evidence="1" type="ORF">IMG5_203340</name>
</gene>
<name>G0R6B0_ICHMU</name>
<dbReference type="eggNOG" id="ENOG502RT08">
    <property type="taxonomic scope" value="Eukaryota"/>
</dbReference>
<dbReference type="InterPro" id="IPR026306">
    <property type="entry name" value="RSBN1/Dpy-2/CEP530"/>
</dbReference>
<dbReference type="PANTHER" id="PTHR13354:SF11">
    <property type="entry name" value="LYSINE-SPECIFIC DEMETHYLASE 9"/>
    <property type="match status" value="1"/>
</dbReference>
<evidence type="ECO:0000313" key="2">
    <source>
        <dbReference type="Proteomes" id="UP000008983"/>
    </source>
</evidence>
<proteinExistence type="predicted"/>
<accession>G0R6B0</accession>
<dbReference type="EMBL" id="GL984393">
    <property type="protein sequence ID" value="EGR26994.1"/>
    <property type="molecule type" value="Genomic_DNA"/>
</dbReference>
<organism evidence="1 2">
    <name type="scientific">Ichthyophthirius multifiliis</name>
    <name type="common">White spot disease agent</name>
    <name type="synonym">Ich</name>
    <dbReference type="NCBI Taxonomy" id="5932"/>
    <lineage>
        <taxon>Eukaryota</taxon>
        <taxon>Sar</taxon>
        <taxon>Alveolata</taxon>
        <taxon>Ciliophora</taxon>
        <taxon>Intramacronucleata</taxon>
        <taxon>Oligohymenophorea</taxon>
        <taxon>Hymenostomatida</taxon>
        <taxon>Ophryoglenina</taxon>
        <taxon>Ichthyophthirius</taxon>
    </lineage>
</organism>